<evidence type="ECO:0008006" key="4">
    <source>
        <dbReference type="Google" id="ProtNLM"/>
    </source>
</evidence>
<proteinExistence type="predicted"/>
<feature type="compositionally biased region" description="Basic and acidic residues" evidence="1">
    <location>
        <begin position="436"/>
        <end position="446"/>
    </location>
</feature>
<keyword evidence="3" id="KW-1185">Reference proteome</keyword>
<sequence>MREVVNDILEKHSPKEVIMWECLDSRWVVELKNMKLELKVDEATGKLKILVATNTIRRSQIDPLRVRLRAIIEGSGMRAMDIAVLLLQLIEEAIRSMLPKKDKQIKDDHFEHVEIHSQTRLPRWHEARFEISGPLTGSPKEMGSYTMDSDGSGILGIPIKEICQRFDECFRVVNIEPVHRKDLVSAFQARQEQIYEDLLRMPYDQLRHLVPITEVPNTPNQGKMQNLCRALTTPKVTFHGTSHGSIPSIVRWGFLLPGQKAGGLHIRTICGATFGAGIYSSSNPMFALAYSYGLGGGDTAPEKVKARELNRRQLIVCATLMGRPQKVSRFETKGMQGTISKNVHSHVSPTQLEYVVFNPTQIIPCYVVHFENLLNEDAKKVFAAYSGRSKQLQEIKQGKKAAAAKYFPYGFGSAKGSSFKIEEIGKVDDDEEEYGEYQKQRTDPAVDKNTWVSPESSSRGYLYQDARDIDS</sequence>
<organism evidence="2 3">
    <name type="scientific">Cudoniella acicularis</name>
    <dbReference type="NCBI Taxonomy" id="354080"/>
    <lineage>
        <taxon>Eukaryota</taxon>
        <taxon>Fungi</taxon>
        <taxon>Dikarya</taxon>
        <taxon>Ascomycota</taxon>
        <taxon>Pezizomycotina</taxon>
        <taxon>Leotiomycetes</taxon>
        <taxon>Helotiales</taxon>
        <taxon>Tricladiaceae</taxon>
        <taxon>Cudoniella</taxon>
    </lineage>
</organism>
<dbReference type="AlphaFoldDB" id="A0A8H4QV76"/>
<reference evidence="2 3" key="1">
    <citation type="submission" date="2020-03" db="EMBL/GenBank/DDBJ databases">
        <title>Draft Genome Sequence of Cudoniella acicularis.</title>
        <authorList>
            <person name="Buettner E."/>
            <person name="Kellner H."/>
        </authorList>
    </citation>
    <scope>NUCLEOTIDE SEQUENCE [LARGE SCALE GENOMIC DNA]</scope>
    <source>
        <strain evidence="2 3">DSM 108380</strain>
    </source>
</reference>
<evidence type="ECO:0000256" key="1">
    <source>
        <dbReference type="SAM" id="MobiDB-lite"/>
    </source>
</evidence>
<dbReference type="Proteomes" id="UP000566819">
    <property type="component" value="Unassembled WGS sequence"/>
</dbReference>
<protein>
    <recommendedName>
        <fullName evidence="4">Poly [ADP-ribose] polymerase</fullName>
    </recommendedName>
</protein>
<evidence type="ECO:0000313" key="2">
    <source>
        <dbReference type="EMBL" id="KAF4618125.1"/>
    </source>
</evidence>
<dbReference type="Gene3D" id="3.90.228.10">
    <property type="match status" value="1"/>
</dbReference>
<feature type="region of interest" description="Disordered" evidence="1">
    <location>
        <begin position="430"/>
        <end position="471"/>
    </location>
</feature>
<dbReference type="OrthoDB" id="10256774at2759"/>
<accession>A0A8H4QV76</accession>
<name>A0A8H4QV76_9HELO</name>
<comment type="caution">
    <text evidence="2">The sequence shown here is derived from an EMBL/GenBank/DDBJ whole genome shotgun (WGS) entry which is preliminary data.</text>
</comment>
<dbReference type="EMBL" id="JAAMPI010002142">
    <property type="protein sequence ID" value="KAF4618125.1"/>
    <property type="molecule type" value="Genomic_DNA"/>
</dbReference>
<dbReference type="SUPFAM" id="SSF56399">
    <property type="entry name" value="ADP-ribosylation"/>
    <property type="match status" value="1"/>
</dbReference>
<gene>
    <name evidence="2" type="ORF">G7Y89_g14983</name>
</gene>
<feature type="compositionally biased region" description="Polar residues" evidence="1">
    <location>
        <begin position="450"/>
        <end position="459"/>
    </location>
</feature>
<evidence type="ECO:0000313" key="3">
    <source>
        <dbReference type="Proteomes" id="UP000566819"/>
    </source>
</evidence>